<dbReference type="InterPro" id="IPR040632">
    <property type="entry name" value="Sulfotransfer_4"/>
</dbReference>
<gene>
    <name evidence="1" type="ORF">A6302_02255</name>
</gene>
<dbReference type="EMBL" id="MCRJ01000050">
    <property type="protein sequence ID" value="ODN70452.1"/>
    <property type="molecule type" value="Genomic_DNA"/>
</dbReference>
<proteinExistence type="predicted"/>
<protein>
    <submittedName>
        <fullName evidence="1">Uncharacterized protein</fullName>
    </submittedName>
</protein>
<dbReference type="Pfam" id="PF17784">
    <property type="entry name" value="Sulfotransfer_4"/>
    <property type="match status" value="1"/>
</dbReference>
<sequence length="95" mass="10691">MYGVEQFSGNEDHYLKMFKKNNKSVKKYFAGRPDDLLVMDLSKKDGWLELVNFLGKDFLPAFPHKNVGVVGRGGKKGANLNKVSKMSKVSRRIAA</sequence>
<evidence type="ECO:0000313" key="1">
    <source>
        <dbReference type="EMBL" id="ODN70452.1"/>
    </source>
</evidence>
<keyword evidence="2" id="KW-1185">Reference proteome</keyword>
<dbReference type="Proteomes" id="UP000094622">
    <property type="component" value="Unassembled WGS sequence"/>
</dbReference>
<dbReference type="Gene3D" id="3.40.50.300">
    <property type="entry name" value="P-loop containing nucleotide triphosphate hydrolases"/>
    <property type="match status" value="1"/>
</dbReference>
<comment type="caution">
    <text evidence="1">The sequence shown here is derived from an EMBL/GenBank/DDBJ whole genome shotgun (WGS) entry which is preliminary data.</text>
</comment>
<organism evidence="1 2">
    <name type="scientific">Methylobrevis pamukkalensis</name>
    <dbReference type="NCBI Taxonomy" id="1439726"/>
    <lineage>
        <taxon>Bacteria</taxon>
        <taxon>Pseudomonadati</taxon>
        <taxon>Pseudomonadota</taxon>
        <taxon>Alphaproteobacteria</taxon>
        <taxon>Hyphomicrobiales</taxon>
        <taxon>Pleomorphomonadaceae</taxon>
        <taxon>Methylobrevis</taxon>
    </lineage>
</organism>
<reference evidence="1 2" key="1">
    <citation type="submission" date="2016-07" db="EMBL/GenBank/DDBJ databases">
        <title>Draft Genome Sequence of Methylobrevis pamukkalensis PK2.</title>
        <authorList>
            <person name="Vasilenko O.V."/>
            <person name="Doronina N.V."/>
            <person name="Shmareva M.N."/>
            <person name="Tarlachkov S.V."/>
            <person name="Mustakhimov I."/>
            <person name="Trotsenko Y.A."/>
        </authorList>
    </citation>
    <scope>NUCLEOTIDE SEQUENCE [LARGE SCALE GENOMIC DNA]</scope>
    <source>
        <strain evidence="1 2">PK2</strain>
    </source>
</reference>
<dbReference type="AlphaFoldDB" id="A0A1E3H2B5"/>
<evidence type="ECO:0000313" key="2">
    <source>
        <dbReference type="Proteomes" id="UP000094622"/>
    </source>
</evidence>
<name>A0A1E3H2B5_9HYPH</name>
<accession>A0A1E3H2B5</accession>
<dbReference type="InterPro" id="IPR027417">
    <property type="entry name" value="P-loop_NTPase"/>
</dbReference>